<protein>
    <submittedName>
        <fullName evidence="1">Uncharacterized protein</fullName>
    </submittedName>
</protein>
<comment type="caution">
    <text evidence="1">The sequence shown here is derived from an EMBL/GenBank/DDBJ whole genome shotgun (WGS) entry which is preliminary data.</text>
</comment>
<proteinExistence type="predicted"/>
<accession>A0ACB8X2E1</accession>
<evidence type="ECO:0000313" key="1">
    <source>
        <dbReference type="EMBL" id="KAI3374121.1"/>
    </source>
</evidence>
<gene>
    <name evidence="1" type="ORF">L3Q82_005982</name>
</gene>
<evidence type="ECO:0000313" key="2">
    <source>
        <dbReference type="Proteomes" id="UP000831701"/>
    </source>
</evidence>
<dbReference type="EMBL" id="CM041533">
    <property type="protein sequence ID" value="KAI3374121.1"/>
    <property type="molecule type" value="Genomic_DNA"/>
</dbReference>
<sequence>MEYHRDYITEGLCRGSWDTPFQRIFNLSLGQGRVPQLWKTSCIIPVPKKPHPGELNDFRPVALTSHVMKTMERLLLHHLRPQTHHALDPLQFAYREKTGVEDAIIFLLHRSLSHLDRGSGAVRITFLDFSSAFNTIQPLLLREQTDRDGSWITPGGMDHRLPDWQTSYKSELCHVQKFTDDTAIVWAVSGVDRRTEYRELIKDFVTWCDSNHLLLNTTKTREMVVDFRRPRPHPRARKGQSQPVLPQKAGMSFNICKKLLQIFYQSVVASALLYAVVCWGGSSRGVQEGQQLAKKPGQTEVYLSVISAPVDEHKGHDTVSAAAERTERQRELEVSRQNIQQRIQDREKDVKELQQEVEAINRSADKAVEDSEKIFSQLIRLIQKRSSDVKQQLRSQQETEVSRVKELQEKLEQEITELKRKDADLKQLSHTEDHTQFLHNYPSLSALSQSTDSSSIKIRPLRYFEDVTAAVSEVRDKLQDVLTEKRTNISLTVTEVDVLLPQPEPKTRAEFFKYSRETHTGSKHSKHTAVII</sequence>
<name>A0ACB8X2E1_9TELE</name>
<reference evidence="1" key="1">
    <citation type="submission" date="2022-04" db="EMBL/GenBank/DDBJ databases">
        <title>Jade perch genome.</title>
        <authorList>
            <person name="Chao B."/>
        </authorList>
    </citation>
    <scope>NUCLEOTIDE SEQUENCE</scope>
    <source>
        <strain evidence="1">CB-2022</strain>
    </source>
</reference>
<organism evidence="1 2">
    <name type="scientific">Scortum barcoo</name>
    <name type="common">barcoo grunter</name>
    <dbReference type="NCBI Taxonomy" id="214431"/>
    <lineage>
        <taxon>Eukaryota</taxon>
        <taxon>Metazoa</taxon>
        <taxon>Chordata</taxon>
        <taxon>Craniata</taxon>
        <taxon>Vertebrata</taxon>
        <taxon>Euteleostomi</taxon>
        <taxon>Actinopterygii</taxon>
        <taxon>Neopterygii</taxon>
        <taxon>Teleostei</taxon>
        <taxon>Neoteleostei</taxon>
        <taxon>Acanthomorphata</taxon>
        <taxon>Eupercaria</taxon>
        <taxon>Centrarchiformes</taxon>
        <taxon>Terapontoidei</taxon>
        <taxon>Terapontidae</taxon>
        <taxon>Scortum</taxon>
    </lineage>
</organism>
<dbReference type="Proteomes" id="UP000831701">
    <property type="component" value="Chromosome 3"/>
</dbReference>
<keyword evidence="2" id="KW-1185">Reference proteome</keyword>